<proteinExistence type="predicted"/>
<dbReference type="Pfam" id="PF00756">
    <property type="entry name" value="Esterase"/>
    <property type="match status" value="1"/>
</dbReference>
<dbReference type="Gene3D" id="3.40.50.1820">
    <property type="entry name" value="alpha/beta hydrolase"/>
    <property type="match status" value="1"/>
</dbReference>
<gene>
    <name evidence="1" type="ORF">Lp19_1490</name>
</gene>
<evidence type="ECO:0000313" key="2">
    <source>
        <dbReference type="Proteomes" id="UP000076882"/>
    </source>
</evidence>
<dbReference type="EMBL" id="LUXM01000026">
    <property type="protein sequence ID" value="KZU95536.1"/>
    <property type="molecule type" value="Genomic_DNA"/>
</dbReference>
<dbReference type="GO" id="GO:0016747">
    <property type="term" value="F:acyltransferase activity, transferring groups other than amino-acyl groups"/>
    <property type="evidence" value="ECO:0007669"/>
    <property type="project" value="TreeGrafter"/>
</dbReference>
<name>A0A165RSH0_LACPN</name>
<protein>
    <submittedName>
        <fullName evidence="1">Acetylesterase</fullName>
    </submittedName>
</protein>
<comment type="caution">
    <text evidence="1">The sequence shown here is derived from an EMBL/GenBank/DDBJ whole genome shotgun (WGS) entry which is preliminary data.</text>
</comment>
<dbReference type="PANTHER" id="PTHR48098">
    <property type="entry name" value="ENTEROCHELIN ESTERASE-RELATED"/>
    <property type="match status" value="1"/>
</dbReference>
<reference evidence="1 2" key="1">
    <citation type="submission" date="2016-03" db="EMBL/GenBank/DDBJ databases">
        <title>Comparative genomics of 54 Lactobacillus plantarum strains reveals genomic uncoupling from niche constraints.</title>
        <authorList>
            <person name="Martino M.E."/>
        </authorList>
    </citation>
    <scope>NUCLEOTIDE SEQUENCE [LARGE SCALE GENOMIC DNA]</scope>
    <source>
        <strain evidence="1 2">19.1</strain>
    </source>
</reference>
<dbReference type="PATRIC" id="fig|1590.201.peg.1277"/>
<evidence type="ECO:0000313" key="1">
    <source>
        <dbReference type="EMBL" id="KZU95536.1"/>
    </source>
</evidence>
<organism evidence="1 2">
    <name type="scientific">Lactiplantibacillus plantarum</name>
    <name type="common">Lactobacillus plantarum</name>
    <dbReference type="NCBI Taxonomy" id="1590"/>
    <lineage>
        <taxon>Bacteria</taxon>
        <taxon>Bacillati</taxon>
        <taxon>Bacillota</taxon>
        <taxon>Bacilli</taxon>
        <taxon>Lactobacillales</taxon>
        <taxon>Lactobacillaceae</taxon>
        <taxon>Lactiplantibacillus</taxon>
    </lineage>
</organism>
<dbReference type="PANTHER" id="PTHR48098:SF1">
    <property type="entry name" value="DIACYLGLYCEROL ACYLTRANSFERASE_MYCOLYLTRANSFERASE AG85A"/>
    <property type="match status" value="1"/>
</dbReference>
<dbReference type="InterPro" id="IPR029058">
    <property type="entry name" value="AB_hydrolase_fold"/>
</dbReference>
<dbReference type="Proteomes" id="UP000076882">
    <property type="component" value="Unassembled WGS sequence"/>
</dbReference>
<sequence length="307" mass="34099">MALIRINFMAASLHRTVPLMVCLPTDKLVPDEQGVPRPIQGPFATLYLLHGILGSEVDWISGTRIQRWADERNLAVVMPAGENSFYTDHPWSGETYSQFIGQELIDFTRRTFPLSHQRDQTFIGGLSMGGYGALYNGLKFHDTFGAIVSLSAGLNVRPGMEKLPAKPQWFAETVAYQHGVFGPDLAAAGHSELNLQVLVTNLLAAHVVLPAIFMAIGDQDGLKSANDEFDHFLTTKKVSHEYLVGSGAHEWDFWDRYLLKALNWLPLTNQAPVLILGILKLIDGLLQSFCVQIIKKYINLKARCPKG</sequence>
<accession>A0A165RSH0</accession>
<dbReference type="AlphaFoldDB" id="A0A165RSH0"/>
<dbReference type="InterPro" id="IPR050583">
    <property type="entry name" value="Mycobacterial_A85_antigen"/>
</dbReference>
<dbReference type="SUPFAM" id="SSF53474">
    <property type="entry name" value="alpha/beta-Hydrolases"/>
    <property type="match status" value="1"/>
</dbReference>
<dbReference type="InterPro" id="IPR000801">
    <property type="entry name" value="Esterase-like"/>
</dbReference>